<dbReference type="Pfam" id="PF05225">
    <property type="entry name" value="HTH_psq"/>
    <property type="match status" value="1"/>
</dbReference>
<evidence type="ECO:0000313" key="4">
    <source>
        <dbReference type="Proteomes" id="UP001148838"/>
    </source>
</evidence>
<dbReference type="EMBL" id="JAJSOF020000001">
    <property type="protein sequence ID" value="KAJ4451382.1"/>
    <property type="molecule type" value="Genomic_DNA"/>
</dbReference>
<keyword evidence="4" id="KW-1185">Reference proteome</keyword>
<accession>A0ABQ8U0F1</accession>
<dbReference type="SUPFAM" id="SSF46689">
    <property type="entry name" value="Homeodomain-like"/>
    <property type="match status" value="1"/>
</dbReference>
<dbReference type="InterPro" id="IPR009057">
    <property type="entry name" value="Homeodomain-like_sf"/>
</dbReference>
<evidence type="ECO:0000259" key="2">
    <source>
        <dbReference type="Pfam" id="PF05225"/>
    </source>
</evidence>
<proteinExistence type="predicted"/>
<comment type="caution">
    <text evidence="3">The sequence shown here is derived from an EMBL/GenBank/DDBJ whole genome shotgun (WGS) entry which is preliminary data.</text>
</comment>
<name>A0ABQ8U0F1_PERAM</name>
<dbReference type="Gene3D" id="1.10.10.60">
    <property type="entry name" value="Homeodomain-like"/>
    <property type="match status" value="1"/>
</dbReference>
<sequence length="98" mass="11259">MVVYFVDISEEYHHFETFDLRHFAMPRTRLRTTAQQSWSPSKMRAAISAVRDGSMGCKKASNVFGVPRTTLKRRVNNLNIDAVEDKKVLGSKRPVFNN</sequence>
<evidence type="ECO:0000256" key="1">
    <source>
        <dbReference type="ARBA" id="ARBA00004123"/>
    </source>
</evidence>
<reference evidence="3 4" key="1">
    <citation type="journal article" date="2022" name="Allergy">
        <title>Genome assembly and annotation of Periplaneta americana reveal a comprehensive cockroach allergen profile.</title>
        <authorList>
            <person name="Wang L."/>
            <person name="Xiong Q."/>
            <person name="Saelim N."/>
            <person name="Wang L."/>
            <person name="Nong W."/>
            <person name="Wan A.T."/>
            <person name="Shi M."/>
            <person name="Liu X."/>
            <person name="Cao Q."/>
            <person name="Hui J.H.L."/>
            <person name="Sookrung N."/>
            <person name="Leung T.F."/>
            <person name="Tungtrongchitr A."/>
            <person name="Tsui S.K.W."/>
        </authorList>
    </citation>
    <scope>NUCLEOTIDE SEQUENCE [LARGE SCALE GENOMIC DNA]</scope>
    <source>
        <strain evidence="3">PWHHKU_190912</strain>
    </source>
</reference>
<protein>
    <recommendedName>
        <fullName evidence="2">HTH psq-type domain-containing protein</fullName>
    </recommendedName>
</protein>
<organism evidence="3 4">
    <name type="scientific">Periplaneta americana</name>
    <name type="common">American cockroach</name>
    <name type="synonym">Blatta americana</name>
    <dbReference type="NCBI Taxonomy" id="6978"/>
    <lineage>
        <taxon>Eukaryota</taxon>
        <taxon>Metazoa</taxon>
        <taxon>Ecdysozoa</taxon>
        <taxon>Arthropoda</taxon>
        <taxon>Hexapoda</taxon>
        <taxon>Insecta</taxon>
        <taxon>Pterygota</taxon>
        <taxon>Neoptera</taxon>
        <taxon>Polyneoptera</taxon>
        <taxon>Dictyoptera</taxon>
        <taxon>Blattodea</taxon>
        <taxon>Blattoidea</taxon>
        <taxon>Blattidae</taxon>
        <taxon>Blattinae</taxon>
        <taxon>Periplaneta</taxon>
    </lineage>
</organism>
<feature type="domain" description="HTH psq-type" evidence="2">
    <location>
        <begin position="40"/>
        <end position="77"/>
    </location>
</feature>
<dbReference type="Proteomes" id="UP001148838">
    <property type="component" value="Unassembled WGS sequence"/>
</dbReference>
<comment type="subcellular location">
    <subcellularLocation>
        <location evidence="1">Nucleus</location>
    </subcellularLocation>
</comment>
<gene>
    <name evidence="3" type="ORF">ANN_02844</name>
</gene>
<dbReference type="InterPro" id="IPR007889">
    <property type="entry name" value="HTH_Psq"/>
</dbReference>
<evidence type="ECO:0000313" key="3">
    <source>
        <dbReference type="EMBL" id="KAJ4451382.1"/>
    </source>
</evidence>